<keyword evidence="2" id="KW-1133">Transmembrane helix</keyword>
<reference evidence="4" key="1">
    <citation type="journal article" date="2019" name="Int. J. Syst. Evol. Microbiol.">
        <title>The Global Catalogue of Microorganisms (GCM) 10K type strain sequencing project: providing services to taxonomists for standard genome sequencing and annotation.</title>
        <authorList>
            <consortium name="The Broad Institute Genomics Platform"/>
            <consortium name="The Broad Institute Genome Sequencing Center for Infectious Disease"/>
            <person name="Wu L."/>
            <person name="Ma J."/>
        </authorList>
    </citation>
    <scope>NUCLEOTIDE SEQUENCE [LARGE SCALE GENOMIC DNA]</scope>
    <source>
        <strain evidence="4">CCUG 57508</strain>
    </source>
</reference>
<proteinExistence type="predicted"/>
<feature type="compositionally biased region" description="Gly residues" evidence="1">
    <location>
        <begin position="130"/>
        <end position="149"/>
    </location>
</feature>
<evidence type="ECO:0000313" key="4">
    <source>
        <dbReference type="Proteomes" id="UP001597046"/>
    </source>
</evidence>
<dbReference type="Proteomes" id="UP001597046">
    <property type="component" value="Unassembled WGS sequence"/>
</dbReference>
<feature type="region of interest" description="Disordered" evidence="1">
    <location>
        <begin position="1"/>
        <end position="90"/>
    </location>
</feature>
<feature type="compositionally biased region" description="Low complexity" evidence="1">
    <location>
        <begin position="173"/>
        <end position="192"/>
    </location>
</feature>
<evidence type="ECO:0000256" key="1">
    <source>
        <dbReference type="SAM" id="MobiDB-lite"/>
    </source>
</evidence>
<feature type="compositionally biased region" description="Gly residues" evidence="1">
    <location>
        <begin position="199"/>
        <end position="219"/>
    </location>
</feature>
<dbReference type="EMBL" id="JBHTKH010000004">
    <property type="protein sequence ID" value="MFD1054166.1"/>
    <property type="molecule type" value="Genomic_DNA"/>
</dbReference>
<sequence length="219" mass="21395">MSNESTNPGPAEQRRPSLPQFDPNAPETQSVPVAPSVQHTDDTQLLPAAPPTGELPVTPPSTPYAYAGTPASTGNAPIADSGVGDGTGRRWSAKKTAVTAGLAIVLAAVGAIGAAAAVPAGSTGGDSFRGPGGGRSLQFPGGTGQGGFGQQNPNGQQLPNLQNGVPGGGLGGLDPNPLSQLDPQDLLKQLDQNIDPFSGGSGSGQGSGRSSGTGGAKST</sequence>
<evidence type="ECO:0000313" key="3">
    <source>
        <dbReference type="EMBL" id="MFD1054166.1"/>
    </source>
</evidence>
<keyword evidence="2" id="KW-0812">Transmembrane</keyword>
<organism evidence="3 4">
    <name type="scientific">Terrabacter terrigena</name>
    <dbReference type="NCBI Taxonomy" id="574718"/>
    <lineage>
        <taxon>Bacteria</taxon>
        <taxon>Bacillati</taxon>
        <taxon>Actinomycetota</taxon>
        <taxon>Actinomycetes</taxon>
        <taxon>Micrococcales</taxon>
        <taxon>Intrasporangiaceae</taxon>
        <taxon>Terrabacter</taxon>
    </lineage>
</organism>
<dbReference type="RefSeq" id="WP_386052071.1">
    <property type="nucleotide sequence ID" value="NZ_JBHTKH010000004.1"/>
</dbReference>
<name>A0ABW3MUH6_9MICO</name>
<comment type="caution">
    <text evidence="3">The sequence shown here is derived from an EMBL/GenBank/DDBJ whole genome shotgun (WGS) entry which is preliminary data.</text>
</comment>
<feature type="compositionally biased region" description="Low complexity" evidence="1">
    <location>
        <begin position="118"/>
        <end position="129"/>
    </location>
</feature>
<protein>
    <submittedName>
        <fullName evidence="3">Uncharacterized protein</fullName>
    </submittedName>
</protein>
<feature type="transmembrane region" description="Helical" evidence="2">
    <location>
        <begin position="97"/>
        <end position="118"/>
    </location>
</feature>
<gene>
    <name evidence="3" type="ORF">ACFQ2V_07605</name>
</gene>
<feature type="region of interest" description="Disordered" evidence="1">
    <location>
        <begin position="118"/>
        <end position="219"/>
    </location>
</feature>
<accession>A0ABW3MUH6</accession>
<feature type="compositionally biased region" description="Low complexity" evidence="1">
    <location>
        <begin position="150"/>
        <end position="164"/>
    </location>
</feature>
<keyword evidence="4" id="KW-1185">Reference proteome</keyword>
<evidence type="ECO:0000256" key="2">
    <source>
        <dbReference type="SAM" id="Phobius"/>
    </source>
</evidence>
<keyword evidence="2" id="KW-0472">Membrane</keyword>